<evidence type="ECO:0000313" key="3">
    <source>
        <dbReference type="Proteomes" id="UP000014216"/>
    </source>
</evidence>
<evidence type="ECO:0000313" key="2">
    <source>
        <dbReference type="EMBL" id="EMS77212.1"/>
    </source>
</evidence>
<comment type="caution">
    <text evidence="2">The sequence shown here is derived from an EMBL/GenBank/DDBJ whole genome shotgun (WGS) entry which is preliminary data.</text>
</comment>
<dbReference type="InterPro" id="IPR009078">
    <property type="entry name" value="Ferritin-like_SF"/>
</dbReference>
<evidence type="ECO:0000259" key="1">
    <source>
        <dbReference type="Pfam" id="PF02915"/>
    </source>
</evidence>
<dbReference type="AlphaFoldDB" id="S0FZ55"/>
<dbReference type="RefSeq" id="WP_006968801.1">
    <property type="nucleotide sequence ID" value="NZ_APJX01000020.1"/>
</dbReference>
<sequence>MNFGSIDEILTFAIDKENEAVAFYRDQAAKATKDSLKEIFESFAKEEEKHAALLSDISGNKEKIESYEFKKIPDLRISDYMVEKDYEEGMPMPEILKVAMKREEKAVKLYQTLADQTGNADAKKLFLMLVQEESKHKLGLESMYDDYLAEQDN</sequence>
<dbReference type="Pfam" id="PF02915">
    <property type="entry name" value="Rubrerythrin"/>
    <property type="match status" value="1"/>
</dbReference>
<reference evidence="2 3" key="1">
    <citation type="journal article" date="2013" name="Genome Announc.">
        <title>Draft Genome Sequence of Desulfotignum phosphitoxidans DSM 13687 Strain FiPS-3.</title>
        <authorList>
            <person name="Poehlein A."/>
            <person name="Daniel R."/>
            <person name="Simeonova D.D."/>
        </authorList>
    </citation>
    <scope>NUCLEOTIDE SEQUENCE [LARGE SCALE GENOMIC DNA]</scope>
    <source>
        <strain evidence="2 3">DSM 13687</strain>
    </source>
</reference>
<dbReference type="PANTHER" id="PTHR33531:SF10">
    <property type="entry name" value="BLR7895 PROTEIN"/>
    <property type="match status" value="1"/>
</dbReference>
<dbReference type="GO" id="GO:0046872">
    <property type="term" value="F:metal ion binding"/>
    <property type="evidence" value="ECO:0007669"/>
    <property type="project" value="InterPro"/>
</dbReference>
<protein>
    <submittedName>
        <fullName evidence="2">Rubrerythrin Rbr</fullName>
    </submittedName>
</protein>
<dbReference type="EMBL" id="APJX01000020">
    <property type="protein sequence ID" value="EMS77212.1"/>
    <property type="molecule type" value="Genomic_DNA"/>
</dbReference>
<dbReference type="Gene3D" id="1.20.1260.10">
    <property type="match status" value="1"/>
</dbReference>
<keyword evidence="3" id="KW-1185">Reference proteome</keyword>
<dbReference type="Proteomes" id="UP000014216">
    <property type="component" value="Unassembled WGS sequence"/>
</dbReference>
<feature type="domain" description="Rubrerythrin diiron-binding" evidence="1">
    <location>
        <begin position="8"/>
        <end position="141"/>
    </location>
</feature>
<dbReference type="GO" id="GO:0016491">
    <property type="term" value="F:oxidoreductase activity"/>
    <property type="evidence" value="ECO:0007669"/>
    <property type="project" value="InterPro"/>
</dbReference>
<accession>S0FZ55</accession>
<organism evidence="2 3">
    <name type="scientific">Desulfotignum phosphitoxidans DSM 13687</name>
    <dbReference type="NCBI Taxonomy" id="1286635"/>
    <lineage>
        <taxon>Bacteria</taxon>
        <taxon>Pseudomonadati</taxon>
        <taxon>Thermodesulfobacteriota</taxon>
        <taxon>Desulfobacteria</taxon>
        <taxon>Desulfobacterales</taxon>
        <taxon>Desulfobacteraceae</taxon>
        <taxon>Desulfotignum</taxon>
    </lineage>
</organism>
<dbReference type="InterPro" id="IPR003251">
    <property type="entry name" value="Rr_diiron-bd_dom"/>
</dbReference>
<dbReference type="InterPro" id="IPR012347">
    <property type="entry name" value="Ferritin-like"/>
</dbReference>
<gene>
    <name evidence="2" type="ORF">Dpo_20c00180</name>
</gene>
<proteinExistence type="predicted"/>
<dbReference type="SUPFAM" id="SSF47240">
    <property type="entry name" value="Ferritin-like"/>
    <property type="match status" value="1"/>
</dbReference>
<name>S0FZ55_9BACT</name>
<dbReference type="OrthoDB" id="1118885at2"/>
<dbReference type="PANTHER" id="PTHR33531">
    <property type="entry name" value="RUBRERYTHRIN SUBFAMILY"/>
    <property type="match status" value="1"/>
</dbReference>
<dbReference type="CDD" id="cd01045">
    <property type="entry name" value="Ferritin_like_AB"/>
    <property type="match status" value="1"/>
</dbReference>